<feature type="compositionally biased region" description="Low complexity" evidence="1">
    <location>
        <begin position="102"/>
        <end position="145"/>
    </location>
</feature>
<feature type="compositionally biased region" description="Basic residues" evidence="1">
    <location>
        <begin position="28"/>
        <end position="39"/>
    </location>
</feature>
<feature type="region of interest" description="Disordered" evidence="1">
    <location>
        <begin position="1"/>
        <end position="46"/>
    </location>
</feature>
<name>A0A9W6Z546_AMBMO</name>
<feature type="compositionally biased region" description="Polar residues" evidence="1">
    <location>
        <begin position="72"/>
        <end position="81"/>
    </location>
</feature>
<dbReference type="EMBL" id="BSXU01006597">
    <property type="protein sequence ID" value="GMG55998.1"/>
    <property type="molecule type" value="Genomic_DNA"/>
</dbReference>
<evidence type="ECO:0000313" key="2">
    <source>
        <dbReference type="EMBL" id="GMG55998.1"/>
    </source>
</evidence>
<sequence>MSNGRFDQLNFNNNNSTNSNPSSNSSHHINRISPQHRHQQQVQRDDSLKKQYLYSQNQLKSPLNNIPPLPQQRYNNNTQRSLDPFASESSSSSFNTDNMQSQGQIQPFQQEHQQQQYPQRQQQYLPQQHQQQAYRSVSVPSVPSSQHQPYVYHTTLQPQQSLNFGSPARSRAPPPSISLTQSQSQPLSGPTNVNSNSSLMSSPNFQSSGGYNNGSRSQVPTPAPRVQSAIQVGQRVQLTTAILSST</sequence>
<feature type="region of interest" description="Disordered" evidence="1">
    <location>
        <begin position="59"/>
        <end position="147"/>
    </location>
</feature>
<comment type="caution">
    <text evidence="2">The sequence shown here is derived from an EMBL/GenBank/DDBJ whole genome shotgun (WGS) entry which is preliminary data.</text>
</comment>
<evidence type="ECO:0000256" key="1">
    <source>
        <dbReference type="SAM" id="MobiDB-lite"/>
    </source>
</evidence>
<feature type="compositionally biased region" description="Polar residues" evidence="1">
    <location>
        <begin position="179"/>
        <end position="220"/>
    </location>
</feature>
<gene>
    <name evidence="2" type="ORF">Amon01_000806700</name>
</gene>
<organism evidence="2 3">
    <name type="scientific">Ambrosiozyma monospora</name>
    <name type="common">Yeast</name>
    <name type="synonym">Endomycopsis monosporus</name>
    <dbReference type="NCBI Taxonomy" id="43982"/>
    <lineage>
        <taxon>Eukaryota</taxon>
        <taxon>Fungi</taxon>
        <taxon>Dikarya</taxon>
        <taxon>Ascomycota</taxon>
        <taxon>Saccharomycotina</taxon>
        <taxon>Pichiomycetes</taxon>
        <taxon>Pichiales</taxon>
        <taxon>Pichiaceae</taxon>
        <taxon>Ambrosiozyma</taxon>
    </lineage>
</organism>
<dbReference type="AlphaFoldDB" id="A0A9W6Z546"/>
<protein>
    <submittedName>
        <fullName evidence="2">Unnamed protein product</fullName>
    </submittedName>
</protein>
<feature type="region of interest" description="Disordered" evidence="1">
    <location>
        <begin position="160"/>
        <end position="228"/>
    </location>
</feature>
<dbReference type="Proteomes" id="UP001165063">
    <property type="component" value="Unassembled WGS sequence"/>
</dbReference>
<reference evidence="2" key="1">
    <citation type="submission" date="2023-04" db="EMBL/GenBank/DDBJ databases">
        <title>Ambrosiozyma monospora NBRC 1965.</title>
        <authorList>
            <person name="Ichikawa N."/>
            <person name="Sato H."/>
            <person name="Tonouchi N."/>
        </authorList>
    </citation>
    <scope>NUCLEOTIDE SEQUENCE</scope>
    <source>
        <strain evidence="2">NBRC 1965</strain>
    </source>
</reference>
<keyword evidence="3" id="KW-1185">Reference proteome</keyword>
<evidence type="ECO:0000313" key="3">
    <source>
        <dbReference type="Proteomes" id="UP001165063"/>
    </source>
</evidence>
<accession>A0A9W6Z546</accession>
<feature type="compositionally biased region" description="Low complexity" evidence="1">
    <location>
        <begin position="10"/>
        <end position="26"/>
    </location>
</feature>
<proteinExistence type="predicted"/>